<dbReference type="Pfam" id="PF04098">
    <property type="entry name" value="Rad52_Rad22"/>
    <property type="match status" value="1"/>
</dbReference>
<feature type="region of interest" description="Disordered" evidence="4">
    <location>
        <begin position="135"/>
        <end position="158"/>
    </location>
</feature>
<protein>
    <submittedName>
        <fullName evidence="5">Uncharacterized protein</fullName>
    </submittedName>
</protein>
<evidence type="ECO:0000256" key="2">
    <source>
        <dbReference type="ARBA" id="ARBA00022763"/>
    </source>
</evidence>
<keyword evidence="3" id="KW-0234">DNA repair</keyword>
<organism evidence="5">
    <name type="scientific">marine sediment metagenome</name>
    <dbReference type="NCBI Taxonomy" id="412755"/>
    <lineage>
        <taxon>unclassified sequences</taxon>
        <taxon>metagenomes</taxon>
        <taxon>ecological metagenomes</taxon>
    </lineage>
</organism>
<comment type="similarity">
    <text evidence="1">Belongs to the RAD52 family.</text>
</comment>
<evidence type="ECO:0000256" key="3">
    <source>
        <dbReference type="ARBA" id="ARBA00023204"/>
    </source>
</evidence>
<dbReference type="EMBL" id="LAZR01001693">
    <property type="protein sequence ID" value="KKN40624.1"/>
    <property type="molecule type" value="Genomic_DNA"/>
</dbReference>
<evidence type="ECO:0000313" key="5">
    <source>
        <dbReference type="EMBL" id="KKN40624.1"/>
    </source>
</evidence>
<dbReference type="GO" id="GO:0006302">
    <property type="term" value="P:double-strand break repair"/>
    <property type="evidence" value="ECO:0007669"/>
    <property type="project" value="UniProtKB-ARBA"/>
</dbReference>
<proteinExistence type="inferred from homology"/>
<evidence type="ECO:0000256" key="1">
    <source>
        <dbReference type="ARBA" id="ARBA00006638"/>
    </source>
</evidence>
<comment type="caution">
    <text evidence="5">The sequence shown here is derived from an EMBL/GenBank/DDBJ whole genome shotgun (WGS) entry which is preliminary data.</text>
</comment>
<accession>A0A0F9QDI0</accession>
<evidence type="ECO:0000256" key="4">
    <source>
        <dbReference type="SAM" id="MobiDB-lite"/>
    </source>
</evidence>
<dbReference type="Gene3D" id="3.30.390.80">
    <property type="entry name" value="DNA repair protein Rad52/59/22"/>
    <property type="match status" value="1"/>
</dbReference>
<keyword evidence="2" id="KW-0227">DNA damage</keyword>
<dbReference type="AlphaFoldDB" id="A0A0F9QDI0"/>
<dbReference type="InterPro" id="IPR041247">
    <property type="entry name" value="Rad52_fam"/>
</dbReference>
<name>A0A0F9QDI0_9ZZZZ</name>
<reference evidence="5" key="1">
    <citation type="journal article" date="2015" name="Nature">
        <title>Complex archaea that bridge the gap between prokaryotes and eukaryotes.</title>
        <authorList>
            <person name="Spang A."/>
            <person name="Saw J.H."/>
            <person name="Jorgensen S.L."/>
            <person name="Zaremba-Niedzwiedzka K."/>
            <person name="Martijn J."/>
            <person name="Lind A.E."/>
            <person name="van Eijk R."/>
            <person name="Schleper C."/>
            <person name="Guy L."/>
            <person name="Ettema T.J."/>
        </authorList>
    </citation>
    <scope>NUCLEOTIDE SEQUENCE</scope>
</reference>
<dbReference type="GO" id="GO:0006310">
    <property type="term" value="P:DNA recombination"/>
    <property type="evidence" value="ECO:0007669"/>
    <property type="project" value="UniProtKB-ARBA"/>
</dbReference>
<feature type="compositionally biased region" description="Pro residues" evidence="4">
    <location>
        <begin position="149"/>
        <end position="158"/>
    </location>
</feature>
<gene>
    <name evidence="5" type="ORF">LCGC14_0731390</name>
</gene>
<sequence length="291" mass="31228">MHERILEELYKGFKLKSRPGQAGKTFKYAPSSDIMDRMNKVFKGNWSTEVISAEIIGDQVLVLVRVMAKDPSDEGGIVYFHEGYASHPLAKFSGGTKQGQIIDIGNSYRSAMSKAVKAAVTKWGVGLYLEEGEETSVAEEPASTGPVGYNPPPADTPKNPVIPPKPPTTTPPISVPPSVGANISPVETAKVPAMTAPPVFTNEEVKPSTETTFTPPIPADTAVAGEVETEFMTPVQKVAIETILSVHGMDFSTLAGKAIVDRTDNLPTSIDKVDYHDAVKIIQHGNNISQE</sequence>
<dbReference type="InterPro" id="IPR042525">
    <property type="entry name" value="Rad52_Rad59_Rad22_sf"/>
</dbReference>